<comment type="caution">
    <text evidence="1">The sequence shown here is derived from an EMBL/GenBank/DDBJ whole genome shotgun (WGS) entry which is preliminary data.</text>
</comment>
<proteinExistence type="predicted"/>
<reference evidence="1 2" key="1">
    <citation type="journal article" date="2015" name="Int. J. Syst. Evol. Microbiol.">
        <title>Carboxylicivirga linearis sp. nov., isolated from a sea cucumber culture pond.</title>
        <authorList>
            <person name="Wang F.Q."/>
            <person name="Zhou Y.X."/>
            <person name="Lin X.Z."/>
            <person name="Chen G.J."/>
            <person name="Du Z.J."/>
        </authorList>
    </citation>
    <scope>NUCLEOTIDE SEQUENCE [LARGE SCALE GENOMIC DNA]</scope>
    <source>
        <strain evidence="1 2">FB218</strain>
    </source>
</reference>
<sequence>MKHNWIKHSLIYSFIILLISCEKDIVIELNDQPDQLVMYSFIYPDSALSLHFSKSQSILSVPSYKQVENARFRITINGENQGTYILPADTVWSSWKEFSFEKGDDVVVEAFEREGDTIRVESYIPLSIPILRKDTSTVNYNYSEGGLEQFLKTKITFEDPASQENFYQLHIIREGFGTIGEDAYYTRSIVDFEKEDPVFIQKDQSGSLLQGLDFQGLFSDELLNGNSYTINVNIPMDYLFFDYYEEKIKISIYLYHHTKDYYDYFRSTILSAGYDGFYNGLPIFDPVRIHNNIEGGLGLVSGMVFDVDSIVLYR</sequence>
<dbReference type="Pfam" id="PF14054">
    <property type="entry name" value="DUF4249"/>
    <property type="match status" value="1"/>
</dbReference>
<protein>
    <submittedName>
        <fullName evidence="1">DUF4249 domain-containing protein</fullName>
    </submittedName>
</protein>
<dbReference type="EMBL" id="JAGUCO010000016">
    <property type="protein sequence ID" value="MBS2099937.1"/>
    <property type="molecule type" value="Genomic_DNA"/>
</dbReference>
<evidence type="ECO:0000313" key="1">
    <source>
        <dbReference type="EMBL" id="MBS2099937.1"/>
    </source>
</evidence>
<dbReference type="Proteomes" id="UP000708576">
    <property type="component" value="Unassembled WGS sequence"/>
</dbReference>
<dbReference type="RefSeq" id="WP_212217176.1">
    <property type="nucleotide sequence ID" value="NZ_JAGUCO010000016.1"/>
</dbReference>
<dbReference type="PROSITE" id="PS51257">
    <property type="entry name" value="PROKAR_LIPOPROTEIN"/>
    <property type="match status" value="1"/>
</dbReference>
<keyword evidence="2" id="KW-1185">Reference proteome</keyword>
<dbReference type="InterPro" id="IPR025345">
    <property type="entry name" value="DUF4249"/>
</dbReference>
<name>A0ABS5JYF4_9BACT</name>
<organism evidence="1 2">
    <name type="scientific">Carboxylicivirga linearis</name>
    <dbReference type="NCBI Taxonomy" id="1628157"/>
    <lineage>
        <taxon>Bacteria</taxon>
        <taxon>Pseudomonadati</taxon>
        <taxon>Bacteroidota</taxon>
        <taxon>Bacteroidia</taxon>
        <taxon>Marinilabiliales</taxon>
        <taxon>Marinilabiliaceae</taxon>
        <taxon>Carboxylicivirga</taxon>
    </lineage>
</organism>
<evidence type="ECO:0000313" key="2">
    <source>
        <dbReference type="Proteomes" id="UP000708576"/>
    </source>
</evidence>
<gene>
    <name evidence="1" type="ORF">KEM10_16735</name>
</gene>
<accession>A0ABS5JYF4</accession>